<protein>
    <submittedName>
        <fullName evidence="3">Putative DNA-binding protein</fullName>
    </submittedName>
</protein>
<keyword evidence="4" id="KW-1185">Reference proteome</keyword>
<dbReference type="eggNOG" id="ENOG502S40C">
    <property type="taxonomic scope" value="Eukaryota"/>
</dbReference>
<dbReference type="PANTHER" id="PTHR40630">
    <property type="entry name" value="POSSIBLE DNA-BINDING PROTEIN"/>
    <property type="match status" value="1"/>
</dbReference>
<evidence type="ECO:0000259" key="2">
    <source>
        <dbReference type="Pfam" id="PF11160"/>
    </source>
</evidence>
<accession>E9E9P1</accession>
<dbReference type="GO" id="GO:0003677">
    <property type="term" value="F:DNA binding"/>
    <property type="evidence" value="ECO:0007669"/>
    <property type="project" value="UniProtKB-KW"/>
</dbReference>
<evidence type="ECO:0000256" key="1">
    <source>
        <dbReference type="SAM" id="MobiDB-lite"/>
    </source>
</evidence>
<dbReference type="AlphaFoldDB" id="E9E9P1"/>
<dbReference type="EMBL" id="GL698528">
    <property type="protein sequence ID" value="EFY87354.1"/>
    <property type="molecule type" value="Genomic_DNA"/>
</dbReference>
<feature type="compositionally biased region" description="Basic and acidic residues" evidence="1">
    <location>
        <begin position="37"/>
        <end position="53"/>
    </location>
</feature>
<proteinExistence type="predicted"/>
<dbReference type="OrthoDB" id="2131339at2759"/>
<sequence>MKGKNDVIREFNELVNMSAAELEKWLKSGDSQAAGWSKEDDGGGESVGHDSGRKIVQILRDNPQKSPDKYTDDQIQHMRKVVSYCKRHLAQESKINDNKSVEEVKKTKSYASLKNWGHDPLKERQGNGDEDDNEDAGEDEEEEGDEEEDEEEEEEQVEEEEEEEVEDEDEEEDEVEDVGTKRASKDNQDGENKRPRTQKSAPKSQKNGHNGATKSANKQDTTDDAETEQDTQESASDEDGQQSKKTERSNKNGSSGKKGPNKGDTVSWNWGQGQPEGTVKDVKHEK</sequence>
<dbReference type="Pfam" id="PF11338">
    <property type="entry name" value="DUF3140"/>
    <property type="match status" value="1"/>
</dbReference>
<feature type="compositionally biased region" description="Acidic residues" evidence="1">
    <location>
        <begin position="128"/>
        <end position="177"/>
    </location>
</feature>
<feature type="compositionally biased region" description="Acidic residues" evidence="1">
    <location>
        <begin position="222"/>
        <end position="240"/>
    </location>
</feature>
<feature type="domain" description="Hypervirulence associated protein TUDOR" evidence="2">
    <location>
        <begin position="263"/>
        <end position="285"/>
    </location>
</feature>
<organism evidence="4">
    <name type="scientific">Metarhizium acridum (strain CQMa 102)</name>
    <dbReference type="NCBI Taxonomy" id="655827"/>
    <lineage>
        <taxon>Eukaryota</taxon>
        <taxon>Fungi</taxon>
        <taxon>Dikarya</taxon>
        <taxon>Ascomycota</taxon>
        <taxon>Pezizomycotina</taxon>
        <taxon>Sordariomycetes</taxon>
        <taxon>Hypocreomycetidae</taxon>
        <taxon>Hypocreales</taxon>
        <taxon>Clavicipitaceae</taxon>
        <taxon>Metarhizium</taxon>
    </lineage>
</organism>
<dbReference type="GeneID" id="19250900"/>
<feature type="compositionally biased region" description="Basic and acidic residues" evidence="1">
    <location>
        <begin position="90"/>
        <end position="106"/>
    </location>
</feature>
<feature type="region of interest" description="Disordered" evidence="1">
    <location>
        <begin position="28"/>
        <end position="53"/>
    </location>
</feature>
<feature type="compositionally biased region" description="Basic and acidic residues" evidence="1">
    <location>
        <begin position="116"/>
        <end position="127"/>
    </location>
</feature>
<dbReference type="STRING" id="655827.E9E9P1"/>
<dbReference type="Pfam" id="PF11160">
    <property type="entry name" value="Hva1_TUDOR"/>
    <property type="match status" value="1"/>
</dbReference>
<feature type="compositionally biased region" description="Basic and acidic residues" evidence="1">
    <location>
        <begin position="241"/>
        <end position="250"/>
    </location>
</feature>
<evidence type="ECO:0000313" key="3">
    <source>
        <dbReference type="EMBL" id="EFY87354.1"/>
    </source>
</evidence>
<dbReference type="InterPro" id="IPR021487">
    <property type="entry name" value="DUF3140"/>
</dbReference>
<dbReference type="Proteomes" id="UP000002499">
    <property type="component" value="Unassembled WGS sequence"/>
</dbReference>
<feature type="region of interest" description="Disordered" evidence="1">
    <location>
        <begin position="90"/>
        <end position="286"/>
    </location>
</feature>
<feature type="compositionally biased region" description="Polar residues" evidence="1">
    <location>
        <begin position="198"/>
        <end position="218"/>
    </location>
</feature>
<evidence type="ECO:0000313" key="4">
    <source>
        <dbReference type="Proteomes" id="UP000002499"/>
    </source>
</evidence>
<dbReference type="HOGENOM" id="CLU_077179_0_0_1"/>
<dbReference type="InParanoid" id="E9E9P1"/>
<dbReference type="PANTHER" id="PTHR40630:SF1">
    <property type="entry name" value="DNA-BINDING PROTEIN"/>
    <property type="match status" value="1"/>
</dbReference>
<reference evidence="3 4" key="1">
    <citation type="journal article" date="2011" name="PLoS Genet.">
        <title>Genome sequencing and comparative transcriptomics of the model entomopathogenic fungi Metarhizium anisopliae and M. acridum.</title>
        <authorList>
            <person name="Gao Q."/>
            <person name="Jin K."/>
            <person name="Ying S.H."/>
            <person name="Zhang Y."/>
            <person name="Xiao G."/>
            <person name="Shang Y."/>
            <person name="Duan Z."/>
            <person name="Hu X."/>
            <person name="Xie X.Q."/>
            <person name="Zhou G."/>
            <person name="Peng G."/>
            <person name="Luo Z."/>
            <person name="Huang W."/>
            <person name="Wang B."/>
            <person name="Fang W."/>
            <person name="Wang S."/>
            <person name="Zhong Y."/>
            <person name="Ma L.J."/>
            <person name="St Leger R.J."/>
            <person name="Zhao G.P."/>
            <person name="Pei Y."/>
            <person name="Feng M.G."/>
            <person name="Xia Y."/>
            <person name="Wang C."/>
        </authorList>
    </citation>
    <scope>NUCLEOTIDE SEQUENCE [LARGE SCALE GENOMIC DNA]</scope>
    <source>
        <strain evidence="3 4">CQMa 102</strain>
    </source>
</reference>
<dbReference type="OMA" id="ETVSWNW"/>
<name>E9E9P1_METAQ</name>
<feature type="compositionally biased region" description="Basic and acidic residues" evidence="1">
    <location>
        <begin position="178"/>
        <end position="194"/>
    </location>
</feature>
<keyword evidence="3" id="KW-0238">DNA-binding</keyword>
<gene>
    <name evidence="3" type="ORF">MAC_06589</name>
</gene>
<dbReference type="InterPro" id="IPR021331">
    <property type="entry name" value="Hva1_TUDOR"/>
</dbReference>
<dbReference type="KEGG" id="maw:19250900"/>